<accession>A0AAN9UMU1</accession>
<keyword evidence="3" id="KW-1185">Reference proteome</keyword>
<feature type="region of interest" description="Disordered" evidence="1">
    <location>
        <begin position="1"/>
        <end position="27"/>
    </location>
</feature>
<evidence type="ECO:0000313" key="2">
    <source>
        <dbReference type="EMBL" id="KAK7750388.1"/>
    </source>
</evidence>
<feature type="compositionally biased region" description="Polar residues" evidence="1">
    <location>
        <begin position="1"/>
        <end position="18"/>
    </location>
</feature>
<comment type="caution">
    <text evidence="2">The sequence shown here is derived from an EMBL/GenBank/DDBJ whole genome shotgun (WGS) entry which is preliminary data.</text>
</comment>
<feature type="compositionally biased region" description="Basic and acidic residues" evidence="1">
    <location>
        <begin position="92"/>
        <end position="107"/>
    </location>
</feature>
<evidence type="ECO:0000256" key="1">
    <source>
        <dbReference type="SAM" id="MobiDB-lite"/>
    </source>
</evidence>
<protein>
    <submittedName>
        <fullName evidence="2">Uncharacterized protein</fullName>
    </submittedName>
</protein>
<name>A0AAN9UMU1_9PEZI</name>
<feature type="region of interest" description="Disordered" evidence="1">
    <location>
        <begin position="513"/>
        <end position="534"/>
    </location>
</feature>
<evidence type="ECO:0000313" key="3">
    <source>
        <dbReference type="Proteomes" id="UP001320420"/>
    </source>
</evidence>
<sequence length="534" mass="59151">MTSNVPGDLVSETQNNSDGYVPGNHWATPYQSNHTHLTGSKEALRLLEHVNCTYLSTPGRPPTLLALKQHAQSLAVLISMINPSSAAGEIDNENKNKDTDTDKDKDGDTAMGAATLRAFKKNEAFDWLNNLLAHYDSIDQDHHRPLNSLANLIRQNSDIEGVEYHCPLDALPLVYAEANKEAQYRPFENHLMLLMHANECLERLDHEYSAMGGLLALVPSDSDASAEHAALAAAKETLVGQWLLHTQHLTSRMHELEIAYANCLDLLANEALVPAQHNSVHGPDGRSGREIVFPQDRWVLANAGEDVFAFIHQMLDKKEAALERVDRAHASRGVVGERLMGPHADDRTRGIVHLDFSTRFYRLKGSGHGPLFVLPAYGDRPSTQYTRDMEGRPTVVTVPTPGFPGRTSVWDAKNRDKDRVVAAQFTELATSNQNVRALTDRLARQTDETDRQRAINNVWQDSVTNGQTITDRIRQLTSEKDVAESTVTDLTLRVRVLERQLAQYKTDTAAYYASLGKTPPSGSSSTIQPPPPTV</sequence>
<dbReference type="AlphaFoldDB" id="A0AAN9UMU1"/>
<gene>
    <name evidence="2" type="ORF">SLS62_007687</name>
</gene>
<organism evidence="2 3">
    <name type="scientific">Diatrype stigma</name>
    <dbReference type="NCBI Taxonomy" id="117547"/>
    <lineage>
        <taxon>Eukaryota</taxon>
        <taxon>Fungi</taxon>
        <taxon>Dikarya</taxon>
        <taxon>Ascomycota</taxon>
        <taxon>Pezizomycotina</taxon>
        <taxon>Sordariomycetes</taxon>
        <taxon>Xylariomycetidae</taxon>
        <taxon>Xylariales</taxon>
        <taxon>Diatrypaceae</taxon>
        <taxon>Diatrype</taxon>
    </lineage>
</organism>
<proteinExistence type="predicted"/>
<reference evidence="2 3" key="1">
    <citation type="submission" date="2024-02" db="EMBL/GenBank/DDBJ databases">
        <title>De novo assembly and annotation of 12 fungi associated with fruit tree decline syndrome in Ontario, Canada.</title>
        <authorList>
            <person name="Sulman M."/>
            <person name="Ellouze W."/>
            <person name="Ilyukhin E."/>
        </authorList>
    </citation>
    <scope>NUCLEOTIDE SEQUENCE [LARGE SCALE GENOMIC DNA]</scope>
    <source>
        <strain evidence="2 3">M11/M66-122</strain>
    </source>
</reference>
<feature type="region of interest" description="Disordered" evidence="1">
    <location>
        <begin position="86"/>
        <end position="107"/>
    </location>
</feature>
<dbReference type="EMBL" id="JAKJXP020000065">
    <property type="protein sequence ID" value="KAK7750388.1"/>
    <property type="molecule type" value="Genomic_DNA"/>
</dbReference>
<dbReference type="Proteomes" id="UP001320420">
    <property type="component" value="Unassembled WGS sequence"/>
</dbReference>